<evidence type="ECO:0000313" key="2">
    <source>
        <dbReference type="EMBL" id="MFC0533283.1"/>
    </source>
</evidence>
<dbReference type="Proteomes" id="UP001589867">
    <property type="component" value="Unassembled WGS sequence"/>
</dbReference>
<protein>
    <recommendedName>
        <fullName evidence="1">Type II CBASS E2 protein domain-containing protein</fullName>
    </recommendedName>
</protein>
<evidence type="ECO:0000259" key="1">
    <source>
        <dbReference type="Pfam" id="PF26395"/>
    </source>
</evidence>
<dbReference type="InterPro" id="IPR016135">
    <property type="entry name" value="UBQ-conjugating_enzyme/RWD"/>
</dbReference>
<organism evidence="2 3">
    <name type="scientific">Phytohabitans kaempferiae</name>
    <dbReference type="NCBI Taxonomy" id="1620943"/>
    <lineage>
        <taxon>Bacteria</taxon>
        <taxon>Bacillati</taxon>
        <taxon>Actinomycetota</taxon>
        <taxon>Actinomycetes</taxon>
        <taxon>Micromonosporales</taxon>
        <taxon>Micromonosporaceae</taxon>
    </lineage>
</organism>
<comment type="caution">
    <text evidence="2">The sequence shown here is derived from an EMBL/GenBank/DDBJ whole genome shotgun (WGS) entry which is preliminary data.</text>
</comment>
<feature type="domain" description="Type II CBASS E2 protein" evidence="1">
    <location>
        <begin position="25"/>
        <end position="138"/>
    </location>
</feature>
<dbReference type="Pfam" id="PF26395">
    <property type="entry name" value="E2-CBASS"/>
    <property type="match status" value="1"/>
</dbReference>
<sequence>MTIKVPRGMLATTVSGNQRFQEEVATLGRYFPGFTLRRSQGDIWADAAGTLRTFADKRYQIRIILGSNFPHTVPDIEPVGWRPKSNPHMYPSGNLCVMRSSQWSSFMTTAVMVAKAAIWLNKYEVWLDKRYWPGSEQHDHNMIYNLRKWWHEL</sequence>
<proteinExistence type="predicted"/>
<evidence type="ECO:0000313" key="3">
    <source>
        <dbReference type="Proteomes" id="UP001589867"/>
    </source>
</evidence>
<dbReference type="RefSeq" id="WP_377260682.1">
    <property type="nucleotide sequence ID" value="NZ_JBHLUH010000080.1"/>
</dbReference>
<accession>A0ABV6MFZ6</accession>
<dbReference type="EMBL" id="JBHLUH010000080">
    <property type="protein sequence ID" value="MFC0533283.1"/>
    <property type="molecule type" value="Genomic_DNA"/>
</dbReference>
<dbReference type="SUPFAM" id="SSF54495">
    <property type="entry name" value="UBC-like"/>
    <property type="match status" value="1"/>
</dbReference>
<dbReference type="InterPro" id="IPR058588">
    <property type="entry name" value="E2-CBASS"/>
</dbReference>
<name>A0ABV6MFZ6_9ACTN</name>
<reference evidence="2 3" key="1">
    <citation type="submission" date="2024-09" db="EMBL/GenBank/DDBJ databases">
        <authorList>
            <person name="Sun Q."/>
            <person name="Mori K."/>
        </authorList>
    </citation>
    <scope>NUCLEOTIDE SEQUENCE [LARGE SCALE GENOMIC DNA]</scope>
    <source>
        <strain evidence="2 3">TBRC 3947</strain>
    </source>
</reference>
<gene>
    <name evidence="2" type="ORF">ACFFIA_37315</name>
</gene>
<keyword evidence="3" id="KW-1185">Reference proteome</keyword>